<dbReference type="AlphaFoldDB" id="A0A174I5J1"/>
<dbReference type="PANTHER" id="PTHR30121">
    <property type="entry name" value="UNCHARACTERIZED PROTEIN YJGR-RELATED"/>
    <property type="match status" value="1"/>
</dbReference>
<dbReference type="Proteomes" id="UP000095384">
    <property type="component" value="Unassembled WGS sequence"/>
</dbReference>
<dbReference type="Gene3D" id="1.10.8.730">
    <property type="match status" value="1"/>
</dbReference>
<dbReference type="InterPro" id="IPR051162">
    <property type="entry name" value="T4SS_component"/>
</dbReference>
<name>A0A174I5J1_9FIRM</name>
<proteinExistence type="predicted"/>
<evidence type="ECO:0000313" key="2">
    <source>
        <dbReference type="EMBL" id="CUO82444.1"/>
    </source>
</evidence>
<dbReference type="InterPro" id="IPR027417">
    <property type="entry name" value="P-loop_NTPase"/>
</dbReference>
<dbReference type="Pfam" id="PF19044">
    <property type="entry name" value="P-loop_TraG"/>
    <property type="match status" value="1"/>
</dbReference>
<reference evidence="2 3" key="1">
    <citation type="submission" date="2015-09" db="EMBL/GenBank/DDBJ databases">
        <authorList>
            <consortium name="Pathogen Informatics"/>
        </authorList>
    </citation>
    <scope>NUCLEOTIDE SEQUENCE [LARGE SCALE GENOMIC DNA]</scope>
    <source>
        <strain evidence="2 3">2789STDY5608860</strain>
    </source>
</reference>
<organism evidence="2 3">
    <name type="scientific">Agathobacter rectalis</name>
    <dbReference type="NCBI Taxonomy" id="39491"/>
    <lineage>
        <taxon>Bacteria</taxon>
        <taxon>Bacillati</taxon>
        <taxon>Bacillota</taxon>
        <taxon>Clostridia</taxon>
        <taxon>Lachnospirales</taxon>
        <taxon>Lachnospiraceae</taxon>
        <taxon>Agathobacter</taxon>
    </lineage>
</organism>
<dbReference type="PANTHER" id="PTHR30121:SF6">
    <property type="entry name" value="SLR6007 PROTEIN"/>
    <property type="match status" value="1"/>
</dbReference>
<sequence>MRTLLTQSLAVLMPFNVQELNDSTGNYYGINQISKNVNIGNRKKLINGNGFVFGVPGSGKSFFCKMEMGSVFLSGDDEIIVIDPMNEYFDIAETYGGTVVNMSTYTDNYVNPLEMDVWSLDPNDSKGMVREKGEFMLGLCEQCIGDSLNSRQKSIIDRCVRKLYIDIARSKEKYIPVMSDFYDILMAQPEDEAKDIALSLELFVNGSLNIFNHQTNVDVDNRFTVYGIRDLGTELSPITMLVMMESIQNRIVENGKRGKATWLYIDEFHVLLNSEYSAKYLQQLWKKVRKQGGLCTGITQNVVDLLQNYTATTMLANSEFVALLKQANTDSSKMAEVIGVSEAQLRFVTNTASGMGLIKCGSVVIPFDNQISKDTDLYRLYNTNIHEKIAEQKKKEAMLQ</sequence>
<dbReference type="EMBL" id="CYYW01000062">
    <property type="protein sequence ID" value="CUO82444.1"/>
    <property type="molecule type" value="Genomic_DNA"/>
</dbReference>
<gene>
    <name evidence="2" type="ORF">ERS852417_03166</name>
</gene>
<dbReference type="Gene3D" id="3.40.50.300">
    <property type="entry name" value="P-loop containing nucleotide triphosphate hydrolases"/>
    <property type="match status" value="1"/>
</dbReference>
<evidence type="ECO:0000259" key="1">
    <source>
        <dbReference type="Pfam" id="PF19044"/>
    </source>
</evidence>
<dbReference type="NCBIfam" id="NF045971">
    <property type="entry name" value="conju_CD1110"/>
    <property type="match status" value="1"/>
</dbReference>
<feature type="domain" description="TraG P-loop" evidence="1">
    <location>
        <begin position="44"/>
        <end position="348"/>
    </location>
</feature>
<dbReference type="InterPro" id="IPR043964">
    <property type="entry name" value="P-loop_TraG"/>
</dbReference>
<accession>A0A174I5J1</accession>
<dbReference type="SUPFAM" id="SSF52540">
    <property type="entry name" value="P-loop containing nucleoside triphosphate hydrolases"/>
    <property type="match status" value="1"/>
</dbReference>
<protein>
    <submittedName>
        <fullName evidence="2">Type IV secretory pathway, VirB4 components</fullName>
    </submittedName>
</protein>
<evidence type="ECO:0000313" key="3">
    <source>
        <dbReference type="Proteomes" id="UP000095384"/>
    </source>
</evidence>